<comment type="caution">
    <text evidence="1">The sequence shown here is derived from an EMBL/GenBank/DDBJ whole genome shotgun (WGS) entry which is preliminary data.</text>
</comment>
<gene>
    <name evidence="1" type="ORF">LOD99_3546</name>
</gene>
<accession>A0AAV7K056</accession>
<evidence type="ECO:0000313" key="2">
    <source>
        <dbReference type="Proteomes" id="UP001165289"/>
    </source>
</evidence>
<dbReference type="AlphaFoldDB" id="A0AAV7K056"/>
<sequence>MAKQTKSVLTQSGVLLEVIGSSTIKSQAVLILGLSNLTFEFVNGDRIDISLRKVENIRFHQPIFGASYISALWVGEGKVSISFKEGGGAVCFEKLSEYASRAIGDSMLSTTQIQSDSISKKMQ</sequence>
<reference evidence="1 2" key="1">
    <citation type="journal article" date="2023" name="BMC Biol.">
        <title>The compact genome of the sponge Oopsacas minuta (Hexactinellida) is lacking key metazoan core genes.</title>
        <authorList>
            <person name="Santini S."/>
            <person name="Schenkelaars Q."/>
            <person name="Jourda C."/>
            <person name="Duchesne M."/>
            <person name="Belahbib H."/>
            <person name="Rocher C."/>
            <person name="Selva M."/>
            <person name="Riesgo A."/>
            <person name="Vervoort M."/>
            <person name="Leys S.P."/>
            <person name="Kodjabachian L."/>
            <person name="Le Bivic A."/>
            <person name="Borchiellini C."/>
            <person name="Claverie J.M."/>
            <person name="Renard E."/>
        </authorList>
    </citation>
    <scope>NUCLEOTIDE SEQUENCE [LARGE SCALE GENOMIC DNA]</scope>
    <source>
        <strain evidence="1">SPO-2</strain>
    </source>
</reference>
<organism evidence="1 2">
    <name type="scientific">Oopsacas minuta</name>
    <dbReference type="NCBI Taxonomy" id="111878"/>
    <lineage>
        <taxon>Eukaryota</taxon>
        <taxon>Metazoa</taxon>
        <taxon>Porifera</taxon>
        <taxon>Hexactinellida</taxon>
        <taxon>Hexasterophora</taxon>
        <taxon>Lyssacinosida</taxon>
        <taxon>Leucopsacidae</taxon>
        <taxon>Oopsacas</taxon>
    </lineage>
</organism>
<name>A0AAV7K056_9METZ</name>
<dbReference type="Proteomes" id="UP001165289">
    <property type="component" value="Unassembled WGS sequence"/>
</dbReference>
<dbReference type="EMBL" id="JAKMXF010000266">
    <property type="protein sequence ID" value="KAI6653651.1"/>
    <property type="molecule type" value="Genomic_DNA"/>
</dbReference>
<keyword evidence="2" id="KW-1185">Reference proteome</keyword>
<evidence type="ECO:0000313" key="1">
    <source>
        <dbReference type="EMBL" id="KAI6653651.1"/>
    </source>
</evidence>
<protein>
    <submittedName>
        <fullName evidence="1">Uncharacterized protein</fullName>
    </submittedName>
</protein>
<proteinExistence type="predicted"/>